<gene>
    <name evidence="2" type="ORF">GCM10009827_085160</name>
</gene>
<reference evidence="2 3" key="1">
    <citation type="journal article" date="2019" name="Int. J. Syst. Evol. Microbiol.">
        <title>The Global Catalogue of Microorganisms (GCM) 10K type strain sequencing project: providing services to taxonomists for standard genome sequencing and annotation.</title>
        <authorList>
            <consortium name="The Broad Institute Genomics Platform"/>
            <consortium name="The Broad Institute Genome Sequencing Center for Infectious Disease"/>
            <person name="Wu L."/>
            <person name="Ma J."/>
        </authorList>
    </citation>
    <scope>NUCLEOTIDE SEQUENCE [LARGE SCALE GENOMIC DNA]</scope>
    <source>
        <strain evidence="2 3">JCM 15933</strain>
    </source>
</reference>
<dbReference type="EMBL" id="BAAAQD010000022">
    <property type="protein sequence ID" value="GAA1551525.1"/>
    <property type="molecule type" value="Genomic_DNA"/>
</dbReference>
<proteinExistence type="predicted"/>
<evidence type="ECO:0000256" key="1">
    <source>
        <dbReference type="SAM" id="MobiDB-lite"/>
    </source>
</evidence>
<evidence type="ECO:0000313" key="3">
    <source>
        <dbReference type="Proteomes" id="UP001501470"/>
    </source>
</evidence>
<evidence type="ECO:0000313" key="2">
    <source>
        <dbReference type="EMBL" id="GAA1551525.1"/>
    </source>
</evidence>
<protein>
    <submittedName>
        <fullName evidence="2">Uncharacterized protein</fullName>
    </submittedName>
</protein>
<name>A0ABN2C3M2_9ACTN</name>
<keyword evidence="3" id="KW-1185">Reference proteome</keyword>
<comment type="caution">
    <text evidence="2">The sequence shown here is derived from an EMBL/GenBank/DDBJ whole genome shotgun (WGS) entry which is preliminary data.</text>
</comment>
<organism evidence="2 3">
    <name type="scientific">Dactylosporangium maewongense</name>
    <dbReference type="NCBI Taxonomy" id="634393"/>
    <lineage>
        <taxon>Bacteria</taxon>
        <taxon>Bacillati</taxon>
        <taxon>Actinomycetota</taxon>
        <taxon>Actinomycetes</taxon>
        <taxon>Micromonosporales</taxon>
        <taxon>Micromonosporaceae</taxon>
        <taxon>Dactylosporangium</taxon>
    </lineage>
</organism>
<sequence length="156" mass="17347">MESDQEYVETHYTVKIVAESPDGDKQPATITARVRINQNLEAQVVELSVMAPEGGALPVNAARSIDFDMLARSLSSAVAATVLNGATPPEPEERQARRAKPDRPYRRMPDAELVAAELRRTGSVGQLARHFDVPRYTAQAWVDRLRRNGQLEFFDS</sequence>
<feature type="region of interest" description="Disordered" evidence="1">
    <location>
        <begin position="83"/>
        <end position="107"/>
    </location>
</feature>
<dbReference type="Proteomes" id="UP001501470">
    <property type="component" value="Unassembled WGS sequence"/>
</dbReference>
<feature type="compositionally biased region" description="Basic and acidic residues" evidence="1">
    <location>
        <begin position="91"/>
        <end position="107"/>
    </location>
</feature>
<accession>A0ABN2C3M2</accession>